<dbReference type="PROSITE" id="PS51186">
    <property type="entry name" value="GNAT"/>
    <property type="match status" value="1"/>
</dbReference>
<evidence type="ECO:0000259" key="1">
    <source>
        <dbReference type="PROSITE" id="PS51186"/>
    </source>
</evidence>
<dbReference type="InterPro" id="IPR000182">
    <property type="entry name" value="GNAT_dom"/>
</dbReference>
<accession>A0ABV6AWF2</accession>
<reference evidence="2 3" key="1">
    <citation type="submission" date="2024-09" db="EMBL/GenBank/DDBJ databases">
        <authorList>
            <person name="Sun Q."/>
            <person name="Mori K."/>
        </authorList>
    </citation>
    <scope>NUCLEOTIDE SEQUENCE [LARGE SCALE GENOMIC DNA]</scope>
    <source>
        <strain evidence="2 3">JCM 13503</strain>
    </source>
</reference>
<feature type="domain" description="N-acetyltransferase" evidence="1">
    <location>
        <begin position="131"/>
        <end position="280"/>
    </location>
</feature>
<dbReference type="RefSeq" id="WP_380007598.1">
    <property type="nucleotide sequence ID" value="NZ_JBHLYR010000024.1"/>
</dbReference>
<evidence type="ECO:0000313" key="3">
    <source>
        <dbReference type="Proteomes" id="UP001589733"/>
    </source>
</evidence>
<gene>
    <name evidence="2" type="ORF">ACFFLM_07615</name>
</gene>
<proteinExistence type="predicted"/>
<organism evidence="2 3">
    <name type="scientific">Deinococcus oregonensis</name>
    <dbReference type="NCBI Taxonomy" id="1805970"/>
    <lineage>
        <taxon>Bacteria</taxon>
        <taxon>Thermotogati</taxon>
        <taxon>Deinococcota</taxon>
        <taxon>Deinococci</taxon>
        <taxon>Deinococcales</taxon>
        <taxon>Deinococcaceae</taxon>
        <taxon>Deinococcus</taxon>
    </lineage>
</organism>
<dbReference type="InterPro" id="IPR016181">
    <property type="entry name" value="Acyl_CoA_acyltransferase"/>
</dbReference>
<name>A0ABV6AWF2_9DEIO</name>
<comment type="caution">
    <text evidence="2">The sequence shown here is derived from an EMBL/GenBank/DDBJ whole genome shotgun (WGS) entry which is preliminary data.</text>
</comment>
<dbReference type="Proteomes" id="UP001589733">
    <property type="component" value="Unassembled WGS sequence"/>
</dbReference>
<sequence length="280" mass="29232">MSANNLPGELAVLPLLPDDLPALLAGLYEAPEEAVAWMAGASVAAWVALNDEEVVLGAVGARPSPRHGAELVGGAFPGPTQQAAALALAHAAQAELGRVYAFAEPHLWPYEALMGAGWHEIGAYRRLTGRMPLRHLEPPAGAVLHPLAAVQDLAVRMDALATFEDRVGHHAVLPEFAVDGAAGFDSHLSCIALDEQGRGIGLCRASIEDGLGRVDSPGVHPDWRASGLRAALLDAVNGRLRAGGITQVSLDSWGDTAAELAHDLKLGLHVVDETPIYSAP</sequence>
<dbReference type="EMBL" id="JBHLYR010000024">
    <property type="protein sequence ID" value="MFB9991832.1"/>
    <property type="molecule type" value="Genomic_DNA"/>
</dbReference>
<evidence type="ECO:0000313" key="2">
    <source>
        <dbReference type="EMBL" id="MFB9991832.1"/>
    </source>
</evidence>
<dbReference type="Gene3D" id="3.40.630.30">
    <property type="match status" value="1"/>
</dbReference>
<dbReference type="SUPFAM" id="SSF55729">
    <property type="entry name" value="Acyl-CoA N-acyltransferases (Nat)"/>
    <property type="match status" value="1"/>
</dbReference>
<protein>
    <recommendedName>
        <fullName evidence="1">N-acetyltransferase domain-containing protein</fullName>
    </recommendedName>
</protein>
<keyword evidence="3" id="KW-1185">Reference proteome</keyword>